<sequence length="239" mass="26455">MIAESDENAGEVVVLKSNILKCSRNSANGVLYRGKMAGDLSSFDRILTSEKTLWCVQTASSYFLCKVCFAAILPFDVISVNWLMSLIKLAALDLASRIDSARMDQSAEYTSVKSLLRKNSQLNLSENGGNGSEYNFTGADDILASFRLDFHHIGYYKIILLSLYLFIFAVALVGNLLIIVTLALQVSTSIYFLSAIAIVYVISITAYPPLALQLLKRLSSEQEKRHSTGDSVMIKWKVK</sequence>
<accession>A0AAE0YZF5</accession>
<feature type="transmembrane region" description="Helical" evidence="1">
    <location>
        <begin position="158"/>
        <end position="184"/>
    </location>
</feature>
<dbReference type="EMBL" id="JAWDGP010005075">
    <property type="protein sequence ID" value="KAK3759790.1"/>
    <property type="molecule type" value="Genomic_DNA"/>
</dbReference>
<evidence type="ECO:0000313" key="3">
    <source>
        <dbReference type="Proteomes" id="UP001283361"/>
    </source>
</evidence>
<name>A0AAE0YZF5_9GAST</name>
<organism evidence="2 3">
    <name type="scientific">Elysia crispata</name>
    <name type="common">lettuce slug</name>
    <dbReference type="NCBI Taxonomy" id="231223"/>
    <lineage>
        <taxon>Eukaryota</taxon>
        <taxon>Metazoa</taxon>
        <taxon>Spiralia</taxon>
        <taxon>Lophotrochozoa</taxon>
        <taxon>Mollusca</taxon>
        <taxon>Gastropoda</taxon>
        <taxon>Heterobranchia</taxon>
        <taxon>Euthyneura</taxon>
        <taxon>Panpulmonata</taxon>
        <taxon>Sacoglossa</taxon>
        <taxon>Placobranchoidea</taxon>
        <taxon>Plakobranchidae</taxon>
        <taxon>Elysia</taxon>
    </lineage>
</organism>
<keyword evidence="1" id="KW-0812">Transmembrane</keyword>
<gene>
    <name evidence="2" type="ORF">RRG08_041744</name>
</gene>
<keyword evidence="1" id="KW-1133">Transmembrane helix</keyword>
<dbReference type="SUPFAM" id="SSF81321">
    <property type="entry name" value="Family A G protein-coupled receptor-like"/>
    <property type="match status" value="1"/>
</dbReference>
<comment type="caution">
    <text evidence="2">The sequence shown here is derived from an EMBL/GenBank/DDBJ whole genome shotgun (WGS) entry which is preliminary data.</text>
</comment>
<dbReference type="AlphaFoldDB" id="A0AAE0YZF5"/>
<reference evidence="2" key="1">
    <citation type="journal article" date="2023" name="G3 (Bethesda)">
        <title>A reference genome for the long-term kleptoplast-retaining sea slug Elysia crispata morphotype clarki.</title>
        <authorList>
            <person name="Eastman K.E."/>
            <person name="Pendleton A.L."/>
            <person name="Shaikh M.A."/>
            <person name="Suttiyut T."/>
            <person name="Ogas R."/>
            <person name="Tomko P."/>
            <person name="Gavelis G."/>
            <person name="Widhalm J.R."/>
            <person name="Wisecaver J.H."/>
        </authorList>
    </citation>
    <scope>NUCLEOTIDE SEQUENCE</scope>
    <source>
        <strain evidence="2">ECLA1</strain>
    </source>
</reference>
<dbReference type="Proteomes" id="UP001283361">
    <property type="component" value="Unassembled WGS sequence"/>
</dbReference>
<evidence type="ECO:0000256" key="1">
    <source>
        <dbReference type="SAM" id="Phobius"/>
    </source>
</evidence>
<proteinExistence type="predicted"/>
<keyword evidence="3" id="KW-1185">Reference proteome</keyword>
<keyword evidence="1" id="KW-0472">Membrane</keyword>
<evidence type="ECO:0000313" key="2">
    <source>
        <dbReference type="EMBL" id="KAK3759790.1"/>
    </source>
</evidence>
<feature type="transmembrane region" description="Helical" evidence="1">
    <location>
        <begin position="190"/>
        <end position="215"/>
    </location>
</feature>
<protein>
    <submittedName>
        <fullName evidence="2">Uncharacterized protein</fullName>
    </submittedName>
</protein>